<evidence type="ECO:0000256" key="2">
    <source>
        <dbReference type="ARBA" id="ARBA00022448"/>
    </source>
</evidence>
<evidence type="ECO:0000256" key="3">
    <source>
        <dbReference type="ARBA" id="ARBA00022729"/>
    </source>
</evidence>
<evidence type="ECO:0000256" key="4">
    <source>
        <dbReference type="SAM" id="SignalP"/>
    </source>
</evidence>
<comment type="similarity">
    <text evidence="1">Belongs to the bacterial solute-binding protein 9 family.</text>
</comment>
<evidence type="ECO:0000256" key="1">
    <source>
        <dbReference type="ARBA" id="ARBA00011028"/>
    </source>
</evidence>
<dbReference type="EMBL" id="AWVH01000005">
    <property type="protein sequence ID" value="ERJ94167.1"/>
    <property type="molecule type" value="Genomic_DNA"/>
</dbReference>
<name>A0ABN0P0Z6_TRELE</name>
<dbReference type="InterPro" id="IPR050492">
    <property type="entry name" value="Bact_metal-bind_prot9"/>
</dbReference>
<keyword evidence="2" id="KW-0813">Transport</keyword>
<feature type="signal peptide" evidence="4">
    <location>
        <begin position="1"/>
        <end position="20"/>
    </location>
</feature>
<dbReference type="PANTHER" id="PTHR42953:SF3">
    <property type="entry name" value="HIGH-AFFINITY ZINC UPTAKE SYSTEM PROTEIN ZNUA"/>
    <property type="match status" value="1"/>
</dbReference>
<dbReference type="Pfam" id="PF01297">
    <property type="entry name" value="ZnuA"/>
    <property type="match status" value="1"/>
</dbReference>
<proteinExistence type="inferred from homology"/>
<dbReference type="SUPFAM" id="SSF53807">
    <property type="entry name" value="Helical backbone' metal receptor"/>
    <property type="match status" value="1"/>
</dbReference>
<dbReference type="PANTHER" id="PTHR42953">
    <property type="entry name" value="HIGH-AFFINITY ZINC UPTAKE SYSTEM PROTEIN ZNUA-RELATED"/>
    <property type="match status" value="1"/>
</dbReference>
<dbReference type="RefSeq" id="WP_021686541.1">
    <property type="nucleotide sequence ID" value="NZ_KI260561.1"/>
</dbReference>
<protein>
    <submittedName>
        <fullName evidence="5">ABC transporter, substrate-binding protein</fullName>
    </submittedName>
</protein>
<sequence length="346" mass="37776">MKKTLIALMSAVLLSVCVFASGSKDSMASGSNDMPSVVTTVFPVYDFARAVMFGSVDMNTGKTTAAVSGKNLKLLVKPGMEIHSYDPSPADIAAIQKADIFIYIGGDSDEWVRDVLASMDTSHKTVIRLMDCVETVEEEIVEGMEHSHEGHEFCDGSCEHEEDEHIWTSPAYAQKIVDLIADALIQADKNAGAVNAVRFAENAQAYKTAIQNVDSEIRTVIDGAQNKYILMGDRFPLRYFADYYGLTYSAAFTGCSTAVEANPATIAFLIDKAAEKQVPAVFAIELSNQKIARTIAEGAMQKNSEAHPAVLELHTVHNVTKDDFKAGETWVSLMKRNVETLKKGMR</sequence>
<evidence type="ECO:0000313" key="5">
    <source>
        <dbReference type="EMBL" id="ERJ94167.1"/>
    </source>
</evidence>
<keyword evidence="6" id="KW-1185">Reference proteome</keyword>
<gene>
    <name evidence="5" type="ORF">HMPREF9193_00136</name>
</gene>
<evidence type="ECO:0000313" key="6">
    <source>
        <dbReference type="Proteomes" id="UP000016649"/>
    </source>
</evidence>
<comment type="caution">
    <text evidence="5">The sequence shown here is derived from an EMBL/GenBank/DDBJ whole genome shotgun (WGS) entry which is preliminary data.</text>
</comment>
<dbReference type="Proteomes" id="UP000016649">
    <property type="component" value="Unassembled WGS sequence"/>
</dbReference>
<accession>A0ABN0P0Z6</accession>
<dbReference type="InterPro" id="IPR006127">
    <property type="entry name" value="ZnuA-like"/>
</dbReference>
<organism evidence="5 6">
    <name type="scientific">Treponema lecithinolyticum ATCC 700332</name>
    <dbReference type="NCBI Taxonomy" id="1321815"/>
    <lineage>
        <taxon>Bacteria</taxon>
        <taxon>Pseudomonadati</taxon>
        <taxon>Spirochaetota</taxon>
        <taxon>Spirochaetia</taxon>
        <taxon>Spirochaetales</taxon>
        <taxon>Treponemataceae</taxon>
        <taxon>Treponema</taxon>
    </lineage>
</organism>
<reference evidence="5 6" key="1">
    <citation type="submission" date="2013-08" db="EMBL/GenBank/DDBJ databases">
        <authorList>
            <person name="Weinstock G."/>
            <person name="Sodergren E."/>
            <person name="Wylie T."/>
            <person name="Fulton L."/>
            <person name="Fulton R."/>
            <person name="Fronick C."/>
            <person name="O'Laughlin M."/>
            <person name="Godfrey J."/>
            <person name="Miner T."/>
            <person name="Herter B."/>
            <person name="Appelbaum E."/>
            <person name="Cordes M."/>
            <person name="Lek S."/>
            <person name="Wollam A."/>
            <person name="Pepin K.H."/>
            <person name="Palsikar V.B."/>
            <person name="Mitreva M."/>
            <person name="Wilson R.K."/>
        </authorList>
    </citation>
    <scope>NUCLEOTIDE SEQUENCE [LARGE SCALE GENOMIC DNA]</scope>
    <source>
        <strain evidence="5 6">ATCC 700332</strain>
    </source>
</reference>
<dbReference type="Gene3D" id="3.40.50.1980">
    <property type="entry name" value="Nitrogenase molybdenum iron protein domain"/>
    <property type="match status" value="2"/>
</dbReference>
<feature type="chain" id="PRO_5045161481" evidence="4">
    <location>
        <begin position="21"/>
        <end position="346"/>
    </location>
</feature>
<keyword evidence="3 4" id="KW-0732">Signal</keyword>